<reference evidence="1 2" key="1">
    <citation type="submission" date="2022-11" db="EMBL/GenBank/DDBJ databases">
        <title>Nonomuraea corallina sp. nov., a new species of the genus Nonomuraea isolated from sea side sediment in Thai sea.</title>
        <authorList>
            <person name="Ngamcharungchit C."/>
            <person name="Matsumoto A."/>
            <person name="Suriyachadkun C."/>
            <person name="Panbangred W."/>
            <person name="Inahashi Y."/>
            <person name="Intra B."/>
        </authorList>
    </citation>
    <scope>NUCLEOTIDE SEQUENCE [LARGE SCALE GENOMIC DNA]</scope>
    <source>
        <strain evidence="1 2">DSM 43553</strain>
    </source>
</reference>
<dbReference type="PROSITE" id="PS51257">
    <property type="entry name" value="PROKAR_LIPOPROTEIN"/>
    <property type="match status" value="1"/>
</dbReference>
<dbReference type="RefSeq" id="WP_219544720.1">
    <property type="nucleotide sequence ID" value="NZ_BAABFD010000008.1"/>
</dbReference>
<protein>
    <recommendedName>
        <fullName evidence="3">EfeO-type cupredoxin-like domain-containing protein</fullName>
    </recommendedName>
</protein>
<evidence type="ECO:0008006" key="3">
    <source>
        <dbReference type="Google" id="ProtNLM"/>
    </source>
</evidence>
<name>A0ABT4T6I8_9ACTN</name>
<organism evidence="1 2">
    <name type="scientific">Nonomuraea ferruginea</name>
    <dbReference type="NCBI Taxonomy" id="46174"/>
    <lineage>
        <taxon>Bacteria</taxon>
        <taxon>Bacillati</taxon>
        <taxon>Actinomycetota</taxon>
        <taxon>Actinomycetes</taxon>
        <taxon>Streptosporangiales</taxon>
        <taxon>Streptosporangiaceae</taxon>
        <taxon>Nonomuraea</taxon>
    </lineage>
</organism>
<proteinExistence type="predicted"/>
<gene>
    <name evidence="1" type="ORF">OUY24_30390</name>
</gene>
<dbReference type="EMBL" id="JAPNUD010000116">
    <property type="protein sequence ID" value="MDA0644955.1"/>
    <property type="molecule type" value="Genomic_DNA"/>
</dbReference>
<dbReference type="Proteomes" id="UP001212498">
    <property type="component" value="Unassembled WGS sequence"/>
</dbReference>
<keyword evidence="2" id="KW-1185">Reference proteome</keyword>
<sequence>MRGRGVCAVLIAVVATAGCGPLSDTHHRPGNSHEVATAAPVPGEAHAEITVEAGRVRPPSGWLEAARGQTVSITVTSDVPDELHVHGYDVEAALRPGEPATVRFVADMTGVFEVETHNSHLVLVQVAVR</sequence>
<evidence type="ECO:0000313" key="2">
    <source>
        <dbReference type="Proteomes" id="UP001212498"/>
    </source>
</evidence>
<accession>A0ABT4T6I8</accession>
<evidence type="ECO:0000313" key="1">
    <source>
        <dbReference type="EMBL" id="MDA0644955.1"/>
    </source>
</evidence>
<comment type="caution">
    <text evidence="1">The sequence shown here is derived from an EMBL/GenBank/DDBJ whole genome shotgun (WGS) entry which is preliminary data.</text>
</comment>